<dbReference type="RefSeq" id="WP_055657355.1">
    <property type="nucleotide sequence ID" value="NZ_CABIXC010000010.1"/>
</dbReference>
<dbReference type="EMBL" id="CYZE01000010">
    <property type="protein sequence ID" value="CUO70443.1"/>
    <property type="molecule type" value="Genomic_DNA"/>
</dbReference>
<dbReference type="EMBL" id="QSSQ01000006">
    <property type="protein sequence ID" value="RGM05729.1"/>
    <property type="molecule type" value="Genomic_DNA"/>
</dbReference>
<evidence type="ECO:0000313" key="4">
    <source>
        <dbReference type="EMBL" id="CUO70443.1"/>
    </source>
</evidence>
<dbReference type="PANTHER" id="PTHR43649">
    <property type="entry name" value="ARABINOSE-BINDING PROTEIN-RELATED"/>
    <property type="match status" value="1"/>
</dbReference>
<feature type="domain" description="DUF3502" evidence="3">
    <location>
        <begin position="454"/>
        <end position="520"/>
    </location>
</feature>
<evidence type="ECO:0000256" key="2">
    <source>
        <dbReference type="SAM" id="SignalP"/>
    </source>
</evidence>
<feature type="compositionally biased region" description="Polar residues" evidence="1">
    <location>
        <begin position="36"/>
        <end position="45"/>
    </location>
</feature>
<dbReference type="SUPFAM" id="SSF53850">
    <property type="entry name" value="Periplasmic binding protein-like II"/>
    <property type="match status" value="1"/>
</dbReference>
<proteinExistence type="predicted"/>
<organism evidence="4 6">
    <name type="scientific">Hungatella hathewayi</name>
    <dbReference type="NCBI Taxonomy" id="154046"/>
    <lineage>
        <taxon>Bacteria</taxon>
        <taxon>Bacillati</taxon>
        <taxon>Bacillota</taxon>
        <taxon>Clostridia</taxon>
        <taxon>Lachnospirales</taxon>
        <taxon>Lachnospiraceae</taxon>
        <taxon>Hungatella</taxon>
    </lineage>
</organism>
<dbReference type="InterPro" id="IPR006059">
    <property type="entry name" value="SBP"/>
</dbReference>
<gene>
    <name evidence="5" type="ORF">DXC39_09950</name>
    <name evidence="4" type="ORF">ERS852407_03663</name>
</gene>
<evidence type="ECO:0000313" key="5">
    <source>
        <dbReference type="EMBL" id="RGM05729.1"/>
    </source>
</evidence>
<reference evidence="5 7" key="2">
    <citation type="submission" date="2018-08" db="EMBL/GenBank/DDBJ databases">
        <title>A genome reference for cultivated species of the human gut microbiota.</title>
        <authorList>
            <person name="Zou Y."/>
            <person name="Xue W."/>
            <person name="Luo G."/>
        </authorList>
    </citation>
    <scope>NUCLEOTIDE SEQUENCE [LARGE SCALE GENOMIC DNA]</scope>
    <source>
        <strain evidence="5 7">TF05-11AC</strain>
    </source>
</reference>
<dbReference type="InterPro" id="IPR050490">
    <property type="entry name" value="Bact_solute-bd_prot1"/>
</dbReference>
<dbReference type="Pfam" id="PF12010">
    <property type="entry name" value="DUF3502"/>
    <property type="match status" value="1"/>
</dbReference>
<dbReference type="Proteomes" id="UP000261257">
    <property type="component" value="Unassembled WGS sequence"/>
</dbReference>
<dbReference type="Proteomes" id="UP000095651">
    <property type="component" value="Unassembled WGS sequence"/>
</dbReference>
<sequence>MRMRKRKTTALLLTGAMLLSLAGCNSRTEEAVPGSAGQTTGQEESLTAAGTHEAAESEAVTLKILMPGDRPKNMDAVIEEAEKRMADEGLNIHLNLVFSPWSDVKQKIELILTSGEEIDLVWDNTSSGMATHISKGYFTELTDLLNEYGPSIISTRGEKMFEANRYSDGIYAIPLGSNYKQGIHYNIRKDLREAMGMEPITNRQQLLDYAYKIKEKYPELIPITTAGASEPGNNWTTLALKDTDILASDLGEVTLYFKEDGSVYNFFDTKDPQIWALIEEARKLYEDGIMDPDVLAQQNYSNLIWEGKAAICTSNDFIPDASSQAKLKGINPEAEVESVILTDLTPGKQLADFKQWNFICLSNTSKHKEEAIRFLEWANGNQENYDLLAYGIEGTDWKAVGKDKYEVLGDGYRWFPYAWIWNPECDRIAATATENEYAAEKFYRDANNFKESKLVGFAFDSTPVTTSVSLHKAAFTEYACALYNGVIDPETAFENWKKADYNNVKTIQEEMQRQVDEFLKDK</sequence>
<feature type="region of interest" description="Disordered" evidence="1">
    <location>
        <begin position="29"/>
        <end position="54"/>
    </location>
</feature>
<dbReference type="PROSITE" id="PS51257">
    <property type="entry name" value="PROKAR_LIPOPROTEIN"/>
    <property type="match status" value="1"/>
</dbReference>
<protein>
    <submittedName>
        <fullName evidence="4">ABC transporter substrate-binding protein</fullName>
    </submittedName>
    <submittedName>
        <fullName evidence="5">Extracellular solute-binding protein</fullName>
    </submittedName>
</protein>
<evidence type="ECO:0000313" key="6">
    <source>
        <dbReference type="Proteomes" id="UP000095651"/>
    </source>
</evidence>
<dbReference type="Pfam" id="PF01547">
    <property type="entry name" value="SBP_bac_1"/>
    <property type="match status" value="1"/>
</dbReference>
<evidence type="ECO:0000313" key="7">
    <source>
        <dbReference type="Proteomes" id="UP000261257"/>
    </source>
</evidence>
<dbReference type="InterPro" id="IPR022627">
    <property type="entry name" value="DUF3502"/>
</dbReference>
<reference evidence="4 6" key="1">
    <citation type="submission" date="2015-09" db="EMBL/GenBank/DDBJ databases">
        <authorList>
            <consortium name="Pathogen Informatics"/>
        </authorList>
    </citation>
    <scope>NUCLEOTIDE SEQUENCE [LARGE SCALE GENOMIC DNA]</scope>
    <source>
        <strain evidence="4 6">2789STDY5608850</strain>
    </source>
</reference>
<dbReference type="AlphaFoldDB" id="A0A174H696"/>
<dbReference type="PANTHER" id="PTHR43649:SF17">
    <property type="entry name" value="ABC TRANSPORTER SOLUTE BINDING PROTEIN-SUGAR TRANSPORT"/>
    <property type="match status" value="1"/>
</dbReference>
<evidence type="ECO:0000256" key="1">
    <source>
        <dbReference type="SAM" id="MobiDB-lite"/>
    </source>
</evidence>
<feature type="chain" id="PRO_5042332903" evidence="2">
    <location>
        <begin position="23"/>
        <end position="522"/>
    </location>
</feature>
<dbReference type="Gene3D" id="3.40.190.10">
    <property type="entry name" value="Periplasmic binding protein-like II"/>
    <property type="match status" value="1"/>
</dbReference>
<keyword evidence="2" id="KW-0732">Signal</keyword>
<accession>A0A174H696</accession>
<name>A0A174H696_9FIRM</name>
<feature type="signal peptide" evidence="2">
    <location>
        <begin position="1"/>
        <end position="22"/>
    </location>
</feature>
<evidence type="ECO:0000259" key="3">
    <source>
        <dbReference type="Pfam" id="PF12010"/>
    </source>
</evidence>